<sequence>MVFILFIAFKASFTVSGNTLDSGVFTYVSVLFSTIIVVSICLFIRARNQRDEHLIIKHATISNEKYLDDEVVKIDYTVTCKGQRLAKGGVINYLCIDDGEKELKFESNDIASNYFSVGEKITVSTREGYWGYLVIQGLHKKKVRKALDAQAVTCVGLSAAECARYFSP</sequence>
<evidence type="ECO:0008006" key="4">
    <source>
        <dbReference type="Google" id="ProtNLM"/>
    </source>
</evidence>
<keyword evidence="1" id="KW-0472">Membrane</keyword>
<comment type="caution">
    <text evidence="2">The sequence shown here is derived from an EMBL/GenBank/DDBJ whole genome shotgun (WGS) entry which is preliminary data.</text>
</comment>
<keyword evidence="3" id="KW-1185">Reference proteome</keyword>
<organism evidence="2 3">
    <name type="scientific">Vibrio zhanjiangensis</name>
    <dbReference type="NCBI Taxonomy" id="1046128"/>
    <lineage>
        <taxon>Bacteria</taxon>
        <taxon>Pseudomonadati</taxon>
        <taxon>Pseudomonadota</taxon>
        <taxon>Gammaproteobacteria</taxon>
        <taxon>Vibrionales</taxon>
        <taxon>Vibrionaceae</taxon>
        <taxon>Vibrio</taxon>
    </lineage>
</organism>
<feature type="transmembrane region" description="Helical" evidence="1">
    <location>
        <begin position="24"/>
        <end position="44"/>
    </location>
</feature>
<gene>
    <name evidence="2" type="ORF">GCM10007938_10630</name>
</gene>
<keyword evidence="1" id="KW-1133">Transmembrane helix</keyword>
<keyword evidence="1" id="KW-0812">Transmembrane</keyword>
<evidence type="ECO:0000313" key="3">
    <source>
        <dbReference type="Proteomes" id="UP001157138"/>
    </source>
</evidence>
<evidence type="ECO:0000256" key="1">
    <source>
        <dbReference type="SAM" id="Phobius"/>
    </source>
</evidence>
<proteinExistence type="predicted"/>
<reference evidence="3" key="1">
    <citation type="journal article" date="2019" name="Int. J. Syst. Evol. Microbiol.">
        <title>The Global Catalogue of Microorganisms (GCM) 10K type strain sequencing project: providing services to taxonomists for standard genome sequencing and annotation.</title>
        <authorList>
            <consortium name="The Broad Institute Genomics Platform"/>
            <consortium name="The Broad Institute Genome Sequencing Center for Infectious Disease"/>
            <person name="Wu L."/>
            <person name="Ma J."/>
        </authorList>
    </citation>
    <scope>NUCLEOTIDE SEQUENCE [LARGE SCALE GENOMIC DNA]</scope>
    <source>
        <strain evidence="3">NBRC 108723</strain>
    </source>
</reference>
<dbReference type="Proteomes" id="UP001157138">
    <property type="component" value="Unassembled WGS sequence"/>
</dbReference>
<protein>
    <recommendedName>
        <fullName evidence="4">DUF4131 domain-containing protein</fullName>
    </recommendedName>
</protein>
<accession>A0ABQ6EW35</accession>
<evidence type="ECO:0000313" key="2">
    <source>
        <dbReference type="EMBL" id="GLT17286.1"/>
    </source>
</evidence>
<dbReference type="EMBL" id="BSPW01000021">
    <property type="protein sequence ID" value="GLT17286.1"/>
    <property type="molecule type" value="Genomic_DNA"/>
</dbReference>
<name>A0ABQ6EW35_9VIBR</name>